<dbReference type="InterPro" id="IPR007487">
    <property type="entry name" value="ABC_transpt-TYRBP-like"/>
</dbReference>
<feature type="signal peptide" evidence="1">
    <location>
        <begin position="1"/>
        <end position="21"/>
    </location>
</feature>
<dbReference type="Gene3D" id="3.40.50.2300">
    <property type="match status" value="2"/>
</dbReference>
<protein>
    <recommendedName>
        <fullName evidence="3">ABC transporter substrate-binding protein</fullName>
    </recommendedName>
</protein>
<dbReference type="PANTHER" id="PTHR35271:SF1">
    <property type="entry name" value="ABC TRANSPORTER, SUBSTRATE-BINDING LIPOPROTEIN"/>
    <property type="match status" value="1"/>
</dbReference>
<evidence type="ECO:0000313" key="2">
    <source>
        <dbReference type="EMBL" id="HGW90943.1"/>
    </source>
</evidence>
<dbReference type="AlphaFoldDB" id="A0A7C4Y4S3"/>
<organism evidence="2">
    <name type="scientific">candidate division WOR-3 bacterium</name>
    <dbReference type="NCBI Taxonomy" id="2052148"/>
    <lineage>
        <taxon>Bacteria</taxon>
        <taxon>Bacteria division WOR-3</taxon>
    </lineage>
</organism>
<reference evidence="2" key="1">
    <citation type="journal article" date="2020" name="mSystems">
        <title>Genome- and Community-Level Interaction Insights into Carbon Utilization and Element Cycling Functions of Hydrothermarchaeota in Hydrothermal Sediment.</title>
        <authorList>
            <person name="Zhou Z."/>
            <person name="Liu Y."/>
            <person name="Xu W."/>
            <person name="Pan J."/>
            <person name="Luo Z.H."/>
            <person name="Li M."/>
        </authorList>
    </citation>
    <scope>NUCLEOTIDE SEQUENCE [LARGE SCALE GENOMIC DNA]</scope>
    <source>
        <strain evidence="2">SpSt-780</strain>
    </source>
</reference>
<name>A0A7C4Y4S3_UNCW3</name>
<sequence length="291" mass="32827">MKKIVYFLLLALPALSQVALLQWSDEGFYKELETKYLANLQWNVDVYNIAGNIKELPNVVSKIKQREYKIVIVIGDEILQNIVNDFNETPVIFLGCSNTSNIIKDKKNFTGIEKTISSSTTVSTIIKILPNIKKVGIIFKEITQYTERLSKAFNEKGIEVEKIMAENPGVVNTALKFLTDVDLIIMVPDELNRDNATFKFLLMYSTKSLVPIMGIDKPYVKTGALFCIGIKTNFIAEKGAEYTKKILNGIPPSELPVLFSEASYTINLKVAEKYKINIDENVLKEAEEIVK</sequence>
<keyword evidence="1" id="KW-0732">Signal</keyword>
<dbReference type="EMBL" id="DTHG01000002">
    <property type="protein sequence ID" value="HGW90943.1"/>
    <property type="molecule type" value="Genomic_DNA"/>
</dbReference>
<evidence type="ECO:0000256" key="1">
    <source>
        <dbReference type="SAM" id="SignalP"/>
    </source>
</evidence>
<gene>
    <name evidence="2" type="ORF">ENV67_00165</name>
</gene>
<feature type="chain" id="PRO_5027739245" description="ABC transporter substrate-binding protein" evidence="1">
    <location>
        <begin position="22"/>
        <end position="291"/>
    </location>
</feature>
<accession>A0A7C4Y4S3</accession>
<dbReference type="Pfam" id="PF04392">
    <property type="entry name" value="ABC_sub_bind"/>
    <property type="match status" value="1"/>
</dbReference>
<proteinExistence type="predicted"/>
<evidence type="ECO:0008006" key="3">
    <source>
        <dbReference type="Google" id="ProtNLM"/>
    </source>
</evidence>
<comment type="caution">
    <text evidence="2">The sequence shown here is derived from an EMBL/GenBank/DDBJ whole genome shotgun (WGS) entry which is preliminary data.</text>
</comment>
<dbReference type="PANTHER" id="PTHR35271">
    <property type="entry name" value="ABC TRANSPORTER, SUBSTRATE-BINDING LIPOPROTEIN-RELATED"/>
    <property type="match status" value="1"/>
</dbReference>